<keyword evidence="6 7" id="KW-0472">Membrane</keyword>
<feature type="transmembrane region" description="Helical" evidence="8">
    <location>
        <begin position="38"/>
        <end position="59"/>
    </location>
</feature>
<dbReference type="GO" id="GO:0005886">
    <property type="term" value="C:plasma membrane"/>
    <property type="evidence" value="ECO:0007669"/>
    <property type="project" value="TreeGrafter"/>
</dbReference>
<dbReference type="InterPro" id="IPR001248">
    <property type="entry name" value="Pur-cyt_permease"/>
</dbReference>
<dbReference type="OrthoDB" id="9809167at2"/>
<dbReference type="EMBL" id="VMNW02000012">
    <property type="protein sequence ID" value="KAA9162674.1"/>
    <property type="molecule type" value="Genomic_DNA"/>
</dbReference>
<proteinExistence type="inferred from homology"/>
<dbReference type="InterPro" id="IPR026030">
    <property type="entry name" value="Pur-cyt_permease_Fcy2/21/22"/>
</dbReference>
<dbReference type="Proteomes" id="UP000319769">
    <property type="component" value="Unassembled WGS sequence"/>
</dbReference>
<feature type="transmembrane region" description="Helical" evidence="8">
    <location>
        <begin position="392"/>
        <end position="417"/>
    </location>
</feature>
<dbReference type="AlphaFoldDB" id="A0A5N0VAX5"/>
<organism evidence="9 10">
    <name type="scientific">Amycolatopsis acidicola</name>
    <dbReference type="NCBI Taxonomy" id="2596893"/>
    <lineage>
        <taxon>Bacteria</taxon>
        <taxon>Bacillati</taxon>
        <taxon>Actinomycetota</taxon>
        <taxon>Actinomycetes</taxon>
        <taxon>Pseudonocardiales</taxon>
        <taxon>Pseudonocardiaceae</taxon>
        <taxon>Amycolatopsis</taxon>
    </lineage>
</organism>
<gene>
    <name evidence="9" type="ORF">FPZ12_011515</name>
</gene>
<keyword evidence="3 7" id="KW-0813">Transport</keyword>
<comment type="caution">
    <text evidence="9">The sequence shown here is derived from an EMBL/GenBank/DDBJ whole genome shotgun (WGS) entry which is preliminary data.</text>
</comment>
<feature type="transmembrane region" description="Helical" evidence="8">
    <location>
        <begin position="109"/>
        <end position="131"/>
    </location>
</feature>
<feature type="transmembrane region" description="Helical" evidence="8">
    <location>
        <begin position="65"/>
        <end position="88"/>
    </location>
</feature>
<evidence type="ECO:0000256" key="3">
    <source>
        <dbReference type="ARBA" id="ARBA00022448"/>
    </source>
</evidence>
<feature type="transmembrane region" description="Helical" evidence="8">
    <location>
        <begin position="429"/>
        <end position="449"/>
    </location>
</feature>
<dbReference type="GO" id="GO:0022857">
    <property type="term" value="F:transmembrane transporter activity"/>
    <property type="evidence" value="ECO:0007669"/>
    <property type="project" value="InterPro"/>
</dbReference>
<evidence type="ECO:0000256" key="8">
    <source>
        <dbReference type="SAM" id="Phobius"/>
    </source>
</evidence>
<dbReference type="Pfam" id="PF02133">
    <property type="entry name" value="Transp_cyt_pur"/>
    <property type="match status" value="1"/>
</dbReference>
<sequence>MSSSASTGGTAASTHAGVESHGIAPVPLDKRYGRPQRLFSVWFAPNLNITAVFTGALGISLGLDFFSAFLAILLGTVLGSMVTAYLCTWGPRTGTAQLPFARLPFGRGVALPGVLAWLSAIAWDALVGIFGGQAMHELTGVPLWLGIVIVLALEAVVGFFGYELIHRFQVISSYLLAAAFLVITIKIVAASELTTTATVHGGDRTGAWFLVFAIGFSLGISWAPYASDFSRYMPPHTSAKRMFAFTTLGMSLSYVWGQAIGAAGASALGDETAAGIRELLGGGVLGVIGLLTMILSSVSSNAMNDYSGSLSLQTIGVRIPRPVAALVVGACALALCLWMSADNFADRFENVLLLISYWIPCFAAVVAIDWWRRRKEADGTVDVNAALRHRHSGWPAVVALVAGTLSTLLFMDTTLWVGPVAKALHGADLAYYAGFLVAGAIYLALLPLAKKNVAPMAAAGADPVPAAER</sequence>
<keyword evidence="4 8" id="KW-0812">Transmembrane</keyword>
<feature type="transmembrane region" description="Helical" evidence="8">
    <location>
        <begin position="279"/>
        <end position="298"/>
    </location>
</feature>
<keyword evidence="5 8" id="KW-1133">Transmembrane helix</keyword>
<protein>
    <submittedName>
        <fullName evidence="9">Cytosine permease</fullName>
    </submittedName>
</protein>
<dbReference type="PIRSF" id="PIRSF002744">
    <property type="entry name" value="Pur-cyt_permease"/>
    <property type="match status" value="1"/>
</dbReference>
<reference evidence="9" key="1">
    <citation type="submission" date="2019-09" db="EMBL/GenBank/DDBJ databases">
        <authorList>
            <person name="Teo W.F.A."/>
            <person name="Duangmal K."/>
        </authorList>
    </citation>
    <scope>NUCLEOTIDE SEQUENCE [LARGE SCALE GENOMIC DNA]</scope>
    <source>
        <strain evidence="9">K81G1</strain>
    </source>
</reference>
<feature type="transmembrane region" description="Helical" evidence="8">
    <location>
        <begin position="319"/>
        <end position="340"/>
    </location>
</feature>
<feature type="transmembrane region" description="Helical" evidence="8">
    <location>
        <begin position="352"/>
        <end position="371"/>
    </location>
</feature>
<evidence type="ECO:0000313" key="10">
    <source>
        <dbReference type="Proteomes" id="UP000319769"/>
    </source>
</evidence>
<evidence type="ECO:0000256" key="1">
    <source>
        <dbReference type="ARBA" id="ARBA00004141"/>
    </source>
</evidence>
<dbReference type="PANTHER" id="PTHR31806:SF1">
    <property type="entry name" value="PURINE-CYTOSINE PERMEASE FCY2-RELATED"/>
    <property type="match status" value="1"/>
</dbReference>
<dbReference type="PANTHER" id="PTHR31806">
    <property type="entry name" value="PURINE-CYTOSINE PERMEASE FCY2-RELATED"/>
    <property type="match status" value="1"/>
</dbReference>
<feature type="transmembrane region" description="Helical" evidence="8">
    <location>
        <begin position="143"/>
        <end position="162"/>
    </location>
</feature>
<keyword evidence="10" id="KW-1185">Reference proteome</keyword>
<feature type="transmembrane region" description="Helical" evidence="8">
    <location>
        <begin position="205"/>
        <end position="223"/>
    </location>
</feature>
<feature type="transmembrane region" description="Helical" evidence="8">
    <location>
        <begin position="243"/>
        <end position="267"/>
    </location>
</feature>
<evidence type="ECO:0000256" key="7">
    <source>
        <dbReference type="PIRNR" id="PIRNR002744"/>
    </source>
</evidence>
<feature type="transmembrane region" description="Helical" evidence="8">
    <location>
        <begin position="174"/>
        <end position="193"/>
    </location>
</feature>
<evidence type="ECO:0000256" key="2">
    <source>
        <dbReference type="ARBA" id="ARBA00008974"/>
    </source>
</evidence>
<evidence type="ECO:0000313" key="9">
    <source>
        <dbReference type="EMBL" id="KAA9162674.1"/>
    </source>
</evidence>
<accession>A0A5N0VAX5</accession>
<comment type="similarity">
    <text evidence="2 7">Belongs to the purine-cytosine permease (2.A.39) family.</text>
</comment>
<name>A0A5N0VAX5_9PSEU</name>
<evidence type="ECO:0000256" key="5">
    <source>
        <dbReference type="ARBA" id="ARBA00022989"/>
    </source>
</evidence>
<comment type="subcellular location">
    <subcellularLocation>
        <location evidence="1">Membrane</location>
        <topology evidence="1">Multi-pass membrane protein</topology>
    </subcellularLocation>
</comment>
<dbReference type="Gene3D" id="1.10.4160.10">
    <property type="entry name" value="Hydantoin permease"/>
    <property type="match status" value="1"/>
</dbReference>
<dbReference type="RefSeq" id="WP_144757826.1">
    <property type="nucleotide sequence ID" value="NZ_VMNW02000012.1"/>
</dbReference>
<evidence type="ECO:0000256" key="6">
    <source>
        <dbReference type="ARBA" id="ARBA00023136"/>
    </source>
</evidence>
<evidence type="ECO:0000256" key="4">
    <source>
        <dbReference type="ARBA" id="ARBA00022692"/>
    </source>
</evidence>